<comment type="catalytic activity">
    <reaction evidence="13">
        <text>GMP + diphosphate = guanine + 5-phospho-alpha-D-ribose 1-diphosphate</text>
        <dbReference type="Rhea" id="RHEA:25424"/>
        <dbReference type="ChEBI" id="CHEBI:16235"/>
        <dbReference type="ChEBI" id="CHEBI:33019"/>
        <dbReference type="ChEBI" id="CHEBI:58017"/>
        <dbReference type="ChEBI" id="CHEBI:58115"/>
        <dbReference type="EC" id="2.4.2.8"/>
    </reaction>
    <physiologicalReaction direction="right-to-left" evidence="13">
        <dbReference type="Rhea" id="RHEA:25426"/>
    </physiologicalReaction>
</comment>
<evidence type="ECO:0000256" key="3">
    <source>
        <dbReference type="ARBA" id="ARBA00004669"/>
    </source>
</evidence>
<comment type="similarity">
    <text evidence="5 15">Belongs to the purine/pyrimidine phosphoribosyltransferase family.</text>
</comment>
<dbReference type="InterPro" id="IPR029057">
    <property type="entry name" value="PRTase-like"/>
</dbReference>
<dbReference type="RefSeq" id="WP_114533574.1">
    <property type="nucleotide sequence ID" value="NZ_JAQDVM010000008.1"/>
</dbReference>
<dbReference type="GO" id="GO:0006178">
    <property type="term" value="P:guanine salvage"/>
    <property type="evidence" value="ECO:0007669"/>
    <property type="project" value="TreeGrafter"/>
</dbReference>
<dbReference type="EMBL" id="PPTU01000007">
    <property type="protein sequence ID" value="RDB71268.1"/>
    <property type="molecule type" value="Genomic_DNA"/>
</dbReference>
<dbReference type="GO" id="GO:0005829">
    <property type="term" value="C:cytosol"/>
    <property type="evidence" value="ECO:0007669"/>
    <property type="project" value="TreeGrafter"/>
</dbReference>
<dbReference type="GO" id="GO:0032263">
    <property type="term" value="P:GMP salvage"/>
    <property type="evidence" value="ECO:0007669"/>
    <property type="project" value="TreeGrafter"/>
</dbReference>
<keyword evidence="12 15" id="KW-0460">Magnesium</keyword>
<dbReference type="GO" id="GO:0046100">
    <property type="term" value="P:hypoxanthine metabolic process"/>
    <property type="evidence" value="ECO:0007669"/>
    <property type="project" value="TreeGrafter"/>
</dbReference>
<evidence type="ECO:0000256" key="12">
    <source>
        <dbReference type="ARBA" id="ARBA00022842"/>
    </source>
</evidence>
<keyword evidence="11 15" id="KW-0547">Nucleotide-binding</keyword>
<evidence type="ECO:0000256" key="11">
    <source>
        <dbReference type="ARBA" id="ARBA00022741"/>
    </source>
</evidence>
<dbReference type="GO" id="GO:0032264">
    <property type="term" value="P:IMP salvage"/>
    <property type="evidence" value="ECO:0007669"/>
    <property type="project" value="UniProtKB-UniPathway"/>
</dbReference>
<keyword evidence="9 15" id="KW-0479">Metal-binding</keyword>
<evidence type="ECO:0000256" key="9">
    <source>
        <dbReference type="ARBA" id="ARBA00022723"/>
    </source>
</evidence>
<evidence type="ECO:0000256" key="4">
    <source>
        <dbReference type="ARBA" id="ARBA00004676"/>
    </source>
</evidence>
<proteinExistence type="inferred from homology"/>
<dbReference type="UniPathway" id="UPA00591">
    <property type="reaction ID" value="UER00648"/>
</dbReference>
<dbReference type="CDD" id="cd06223">
    <property type="entry name" value="PRTases_typeI"/>
    <property type="match status" value="1"/>
</dbReference>
<dbReference type="AlphaFoldDB" id="A0A369MHU5"/>
<comment type="pathway">
    <text evidence="4">Purine metabolism; GMP biosynthesis via salvage pathway; GMP from guanine: step 1/1.</text>
</comment>
<accession>A0A369MHU5</accession>
<gene>
    <name evidence="17" type="primary">hpt</name>
    <name evidence="17" type="ORF">C1875_06175</name>
</gene>
<evidence type="ECO:0000256" key="1">
    <source>
        <dbReference type="ARBA" id="ARBA00001946"/>
    </source>
</evidence>
<dbReference type="GO" id="GO:0000287">
    <property type="term" value="F:magnesium ion binding"/>
    <property type="evidence" value="ECO:0007669"/>
    <property type="project" value="TreeGrafter"/>
</dbReference>
<evidence type="ECO:0000256" key="10">
    <source>
        <dbReference type="ARBA" id="ARBA00022726"/>
    </source>
</evidence>
<dbReference type="InterPro" id="IPR050408">
    <property type="entry name" value="HGPRT"/>
</dbReference>
<reference evidence="17 18" key="1">
    <citation type="journal article" date="2018" name="Elife">
        <title>Discovery and characterization of a prevalent human gut bacterial enzyme sufficient for the inactivation of a family of plant toxins.</title>
        <authorList>
            <person name="Koppel N."/>
            <person name="Bisanz J.E."/>
            <person name="Pandelia M.E."/>
            <person name="Turnbaugh P.J."/>
            <person name="Balskus E.P."/>
        </authorList>
    </citation>
    <scope>NUCLEOTIDE SEQUENCE [LARGE SCALE GENOMIC DNA]</scope>
    <source>
        <strain evidence="17 18">W1 BHI 6</strain>
    </source>
</reference>
<organism evidence="17 18">
    <name type="scientific">Eggerthella lenta</name>
    <name type="common">Eubacterium lentum</name>
    <dbReference type="NCBI Taxonomy" id="84112"/>
    <lineage>
        <taxon>Bacteria</taxon>
        <taxon>Bacillati</taxon>
        <taxon>Actinomycetota</taxon>
        <taxon>Coriobacteriia</taxon>
        <taxon>Eggerthellales</taxon>
        <taxon>Eggerthellaceae</taxon>
        <taxon>Eggerthella</taxon>
    </lineage>
</organism>
<dbReference type="GO" id="GO:0004422">
    <property type="term" value="F:hypoxanthine phosphoribosyltransferase activity"/>
    <property type="evidence" value="ECO:0007669"/>
    <property type="project" value="InterPro"/>
</dbReference>
<evidence type="ECO:0000256" key="14">
    <source>
        <dbReference type="ARBA" id="ARBA00049402"/>
    </source>
</evidence>
<comment type="catalytic activity">
    <reaction evidence="14">
        <text>IMP + diphosphate = hypoxanthine + 5-phospho-alpha-D-ribose 1-diphosphate</text>
        <dbReference type="Rhea" id="RHEA:17973"/>
        <dbReference type="ChEBI" id="CHEBI:17368"/>
        <dbReference type="ChEBI" id="CHEBI:33019"/>
        <dbReference type="ChEBI" id="CHEBI:58017"/>
        <dbReference type="ChEBI" id="CHEBI:58053"/>
        <dbReference type="EC" id="2.4.2.8"/>
    </reaction>
    <physiologicalReaction direction="right-to-left" evidence="14">
        <dbReference type="Rhea" id="RHEA:17975"/>
    </physiologicalReaction>
</comment>
<keyword evidence="6 15" id="KW-0963">Cytoplasm</keyword>
<dbReference type="PANTHER" id="PTHR43340:SF1">
    <property type="entry name" value="HYPOXANTHINE PHOSPHORIBOSYLTRANSFERASE"/>
    <property type="match status" value="1"/>
</dbReference>
<evidence type="ECO:0000256" key="5">
    <source>
        <dbReference type="ARBA" id="ARBA00008391"/>
    </source>
</evidence>
<evidence type="ECO:0000313" key="17">
    <source>
        <dbReference type="EMBL" id="RDB71268.1"/>
    </source>
</evidence>
<evidence type="ECO:0000256" key="2">
    <source>
        <dbReference type="ARBA" id="ARBA00004496"/>
    </source>
</evidence>
<dbReference type="GO" id="GO:0000166">
    <property type="term" value="F:nucleotide binding"/>
    <property type="evidence" value="ECO:0007669"/>
    <property type="project" value="UniProtKB-KW"/>
</dbReference>
<feature type="domain" description="Phosphoribosyltransferase" evidence="16">
    <location>
        <begin position="18"/>
        <end position="162"/>
    </location>
</feature>
<evidence type="ECO:0000259" key="16">
    <source>
        <dbReference type="Pfam" id="PF00156"/>
    </source>
</evidence>
<dbReference type="GO" id="GO:0052657">
    <property type="term" value="F:guanine phosphoribosyltransferase activity"/>
    <property type="evidence" value="ECO:0007669"/>
    <property type="project" value="RHEA"/>
</dbReference>
<dbReference type="InterPro" id="IPR005904">
    <property type="entry name" value="Hxn_phspho_trans"/>
</dbReference>
<dbReference type="Gene3D" id="3.40.50.2020">
    <property type="match status" value="1"/>
</dbReference>
<dbReference type="EC" id="2.4.2.8" evidence="15"/>
<name>A0A369MHU5_EGGLN</name>
<comment type="cofactor">
    <cofactor evidence="1 15">
        <name>Mg(2+)</name>
        <dbReference type="ChEBI" id="CHEBI:18420"/>
    </cofactor>
</comment>
<dbReference type="Pfam" id="PF00156">
    <property type="entry name" value="Pribosyltran"/>
    <property type="match status" value="1"/>
</dbReference>
<evidence type="ECO:0000256" key="7">
    <source>
        <dbReference type="ARBA" id="ARBA00022676"/>
    </source>
</evidence>
<evidence type="ECO:0000256" key="8">
    <source>
        <dbReference type="ARBA" id="ARBA00022679"/>
    </source>
</evidence>
<keyword evidence="7 15" id="KW-0328">Glycosyltransferase</keyword>
<dbReference type="InterPro" id="IPR000836">
    <property type="entry name" value="PRTase_dom"/>
</dbReference>
<evidence type="ECO:0000256" key="15">
    <source>
        <dbReference type="RuleBase" id="RU364099"/>
    </source>
</evidence>
<keyword evidence="8 15" id="KW-0808">Transferase</keyword>
<dbReference type="NCBIfam" id="TIGR01203">
    <property type="entry name" value="HGPRTase"/>
    <property type="match status" value="1"/>
</dbReference>
<keyword evidence="10 15" id="KW-0660">Purine salvage</keyword>
<dbReference type="PANTHER" id="PTHR43340">
    <property type="entry name" value="HYPOXANTHINE-GUANINE PHOSPHORIBOSYLTRANSFERASE"/>
    <property type="match status" value="1"/>
</dbReference>
<dbReference type="Proteomes" id="UP000253970">
    <property type="component" value="Unassembled WGS sequence"/>
</dbReference>
<comment type="caution">
    <text evidence="17">The sequence shown here is derived from an EMBL/GenBank/DDBJ whole genome shotgun (WGS) entry which is preliminary data.</text>
</comment>
<protein>
    <recommendedName>
        <fullName evidence="15">Hypoxanthine phosphoribosyltransferase</fullName>
        <ecNumber evidence="15">2.4.2.8</ecNumber>
    </recommendedName>
</protein>
<comment type="pathway">
    <text evidence="3 15">Purine metabolism; IMP biosynthesis via salvage pathway; IMP from hypoxanthine: step 1/1.</text>
</comment>
<evidence type="ECO:0000256" key="6">
    <source>
        <dbReference type="ARBA" id="ARBA00022490"/>
    </source>
</evidence>
<evidence type="ECO:0000313" key="18">
    <source>
        <dbReference type="Proteomes" id="UP000253970"/>
    </source>
</evidence>
<dbReference type="FunFam" id="3.40.50.2020:FF:000006">
    <property type="entry name" value="Hypoxanthine phosphoribosyltransferase"/>
    <property type="match status" value="1"/>
</dbReference>
<dbReference type="GO" id="GO:0006166">
    <property type="term" value="P:purine ribonucleoside salvage"/>
    <property type="evidence" value="ECO:0007669"/>
    <property type="project" value="UniProtKB-KW"/>
</dbReference>
<comment type="subcellular location">
    <subcellularLocation>
        <location evidence="2 15">Cytoplasm</location>
    </subcellularLocation>
</comment>
<sequence length="180" mass="19880">MHNDISEILFTEKQLADRVGEIGAAITSDYADVADEGVILISVLRGAAIFMADLARKIELPLEMDYMAISSYGNGAKSSGVVRILKDLSSQIEGRHVIVAEDILDSGLTLTYLLKNLSSRQPASIEVATLLRKKTLAQAKIDCKYIGFECPDEFIVGYGLDYAERYRNLPYIGILKPEIY</sequence>
<evidence type="ECO:0000256" key="13">
    <source>
        <dbReference type="ARBA" id="ARBA00048811"/>
    </source>
</evidence>
<dbReference type="SUPFAM" id="SSF53271">
    <property type="entry name" value="PRTase-like"/>
    <property type="match status" value="1"/>
</dbReference>